<dbReference type="InterPro" id="IPR010982">
    <property type="entry name" value="Lambda_DNA-bd_dom_sf"/>
</dbReference>
<dbReference type="EMBL" id="JASBAM010000001">
    <property type="protein sequence ID" value="MDT0112560.1"/>
    <property type="molecule type" value="Genomic_DNA"/>
</dbReference>
<protein>
    <submittedName>
        <fullName evidence="2">Helix-turn-helix domain-containing protein</fullName>
    </submittedName>
</protein>
<evidence type="ECO:0000313" key="2">
    <source>
        <dbReference type="EMBL" id="MDT0112560.1"/>
    </source>
</evidence>
<dbReference type="Gene3D" id="1.10.260.40">
    <property type="entry name" value="lambda repressor-like DNA-binding domains"/>
    <property type="match status" value="1"/>
</dbReference>
<dbReference type="CDD" id="cd22282">
    <property type="entry name" value="AcrllA1"/>
    <property type="match status" value="1"/>
</dbReference>
<dbReference type="RefSeq" id="WP_311177954.1">
    <property type="nucleotide sequence ID" value="NZ_JASAZZ010000001.1"/>
</dbReference>
<evidence type="ECO:0000313" key="3">
    <source>
        <dbReference type="Proteomes" id="UP001252688"/>
    </source>
</evidence>
<dbReference type="Pfam" id="PF13443">
    <property type="entry name" value="HTH_26"/>
    <property type="match status" value="1"/>
</dbReference>
<name>A0ABU2IIR9_9LIST</name>
<accession>A0ABU2IIR9</accession>
<dbReference type="SUPFAM" id="SSF47413">
    <property type="entry name" value="lambda repressor-like DNA-binding domains"/>
    <property type="match status" value="1"/>
</dbReference>
<proteinExistence type="predicted"/>
<comment type="caution">
    <text evidence="2">The sequence shown here is derived from an EMBL/GenBank/DDBJ whole genome shotgun (WGS) entry which is preliminary data.</text>
</comment>
<evidence type="ECO:0000259" key="1">
    <source>
        <dbReference type="Pfam" id="PF13443"/>
    </source>
</evidence>
<gene>
    <name evidence="2" type="ORF">QJV37_00290</name>
</gene>
<organism evidence="2 3">
    <name type="scientific">Listeria cossartiae subsp. cayugensis</name>
    <dbReference type="NCBI Taxonomy" id="2713505"/>
    <lineage>
        <taxon>Bacteria</taxon>
        <taxon>Bacillati</taxon>
        <taxon>Bacillota</taxon>
        <taxon>Bacilli</taxon>
        <taxon>Bacillales</taxon>
        <taxon>Listeriaceae</taxon>
        <taxon>Listeria</taxon>
        <taxon>Listeria cossartiae</taxon>
    </lineage>
</organism>
<reference evidence="2 3" key="1">
    <citation type="submission" date="2023-05" db="EMBL/GenBank/DDBJ databases">
        <title>A Combination of Whole Genome Sequencing and Metagenomics Reveals Diversity of Listeria spp. in Soil Collected from the Nantahala National Forest.</title>
        <authorList>
            <person name="Wang J."/>
            <person name="Schamp C.N."/>
            <person name="Hudson L.K."/>
            <person name="Chaggar H.K."/>
            <person name="Bryan D.W."/>
            <person name="Radosevich M."/>
            <person name="Denes T.G."/>
        </authorList>
    </citation>
    <scope>NUCLEOTIDE SEQUENCE [LARGE SCALE GENOMIC DNA]</scope>
    <source>
        <strain evidence="2 3">UTK S2-0002</strain>
    </source>
</reference>
<dbReference type="InterPro" id="IPR001387">
    <property type="entry name" value="Cro/C1-type_HTH"/>
</dbReference>
<keyword evidence="3" id="KW-1185">Reference proteome</keyword>
<feature type="domain" description="HTH cro/C1-type" evidence="1">
    <location>
        <begin position="6"/>
        <end position="46"/>
    </location>
</feature>
<sequence length="152" mass="17895">MSIKLLDKFLKKHNKTRYQLSKLTGISQNTLNDYNKKELNKYTVSFLRTLSMCVGISTVDVFIELAELEKNYDDLAGFKHLLDKYKLSFPAQEFELYCLIKEFESTNIEVLPFTFNRFESETHVDIEKDVRKALNNAIAVLKEKKKNCYKNY</sequence>
<dbReference type="Proteomes" id="UP001252688">
    <property type="component" value="Unassembled WGS sequence"/>
</dbReference>